<evidence type="ECO:0000256" key="2">
    <source>
        <dbReference type="ARBA" id="ARBA00022723"/>
    </source>
</evidence>
<comment type="caution">
    <text evidence="4">The sequence shown here is derived from an EMBL/GenBank/DDBJ whole genome shotgun (WGS) entry which is preliminary data.</text>
</comment>
<dbReference type="InterPro" id="IPR006035">
    <property type="entry name" value="Ureohydrolase"/>
</dbReference>
<dbReference type="SUPFAM" id="SSF52768">
    <property type="entry name" value="Arginase/deacetylase"/>
    <property type="match status" value="1"/>
</dbReference>
<evidence type="ECO:0000256" key="3">
    <source>
        <dbReference type="ARBA" id="ARBA00022801"/>
    </source>
</evidence>
<dbReference type="Gene3D" id="3.40.800.10">
    <property type="entry name" value="Ureohydrolase domain"/>
    <property type="match status" value="1"/>
</dbReference>
<sequence length="190" mass="21493">RNIRLISLGGDHAITYPILKSYSKQFDRLDILHLDAHPDLYDSYDGNRYSHACPFARIMEEKLVSRLVQVGIRTLNPHQKQQAERFGVEIIDMQHLQKARAIRWKNPIYLSIDLDVLDPAFAPGVSHHEPGGMSTRRLIELIQGLQVPIAGADIVEFNPKRDPAEITAMVVVKILKEVAARMLELPVDAT</sequence>
<feature type="non-terminal residue" evidence="4">
    <location>
        <position position="1"/>
    </location>
</feature>
<dbReference type="GO" id="GO:0033389">
    <property type="term" value="P:putrescine biosynthetic process from arginine, via agmatine"/>
    <property type="evidence" value="ECO:0007669"/>
    <property type="project" value="TreeGrafter"/>
</dbReference>
<evidence type="ECO:0000256" key="1">
    <source>
        <dbReference type="ARBA" id="ARBA00009227"/>
    </source>
</evidence>
<comment type="similarity">
    <text evidence="1">Belongs to the arginase family. Agmatinase subfamily.</text>
</comment>
<evidence type="ECO:0008006" key="5">
    <source>
        <dbReference type="Google" id="ProtNLM"/>
    </source>
</evidence>
<proteinExistence type="inferred from homology"/>
<dbReference type="PANTHER" id="PTHR11358:SF26">
    <property type="entry name" value="GUANIDINO ACID HYDROLASE, MITOCHONDRIAL"/>
    <property type="match status" value="1"/>
</dbReference>
<evidence type="ECO:0000313" key="4">
    <source>
        <dbReference type="EMBL" id="GAG95178.1"/>
    </source>
</evidence>
<keyword evidence="3" id="KW-0378">Hydrolase</keyword>
<gene>
    <name evidence="4" type="ORF">S01H4_44939</name>
</gene>
<dbReference type="InterPro" id="IPR020855">
    <property type="entry name" value="Ureohydrolase_Mn_BS"/>
</dbReference>
<dbReference type="PROSITE" id="PS01053">
    <property type="entry name" value="ARGINASE_1"/>
    <property type="match status" value="1"/>
</dbReference>
<protein>
    <recommendedName>
        <fullName evidence="5">Agmatinase</fullName>
    </recommendedName>
</protein>
<dbReference type="GO" id="GO:0046872">
    <property type="term" value="F:metal ion binding"/>
    <property type="evidence" value="ECO:0007669"/>
    <property type="project" value="UniProtKB-KW"/>
</dbReference>
<keyword evidence="2" id="KW-0479">Metal-binding</keyword>
<dbReference type="InterPro" id="IPR023696">
    <property type="entry name" value="Ureohydrolase_dom_sf"/>
</dbReference>
<dbReference type="GO" id="GO:0008783">
    <property type="term" value="F:agmatinase activity"/>
    <property type="evidence" value="ECO:0007669"/>
    <property type="project" value="TreeGrafter"/>
</dbReference>
<organism evidence="4">
    <name type="scientific">marine sediment metagenome</name>
    <dbReference type="NCBI Taxonomy" id="412755"/>
    <lineage>
        <taxon>unclassified sequences</taxon>
        <taxon>metagenomes</taxon>
        <taxon>ecological metagenomes</taxon>
    </lineage>
</organism>
<dbReference type="AlphaFoldDB" id="X1CFY2"/>
<reference evidence="4" key="1">
    <citation type="journal article" date="2014" name="Front. Microbiol.">
        <title>High frequency of phylogenetically diverse reductive dehalogenase-homologous genes in deep subseafloor sedimentary metagenomes.</title>
        <authorList>
            <person name="Kawai M."/>
            <person name="Futagami T."/>
            <person name="Toyoda A."/>
            <person name="Takaki Y."/>
            <person name="Nishi S."/>
            <person name="Hori S."/>
            <person name="Arai W."/>
            <person name="Tsubouchi T."/>
            <person name="Morono Y."/>
            <person name="Uchiyama I."/>
            <person name="Ito T."/>
            <person name="Fujiyama A."/>
            <person name="Inagaki F."/>
            <person name="Takami H."/>
        </authorList>
    </citation>
    <scope>NUCLEOTIDE SEQUENCE</scope>
    <source>
        <strain evidence="4">Expedition CK06-06</strain>
    </source>
</reference>
<dbReference type="PANTHER" id="PTHR11358">
    <property type="entry name" value="ARGINASE/AGMATINASE"/>
    <property type="match status" value="1"/>
</dbReference>
<name>X1CFY2_9ZZZZ</name>
<accession>X1CFY2</accession>
<dbReference type="EMBL" id="BART01024972">
    <property type="protein sequence ID" value="GAG95178.1"/>
    <property type="molecule type" value="Genomic_DNA"/>
</dbReference>
<dbReference type="Pfam" id="PF00491">
    <property type="entry name" value="Arginase"/>
    <property type="match status" value="1"/>
</dbReference>
<dbReference type="PROSITE" id="PS51409">
    <property type="entry name" value="ARGINASE_2"/>
    <property type="match status" value="1"/>
</dbReference>